<keyword evidence="2" id="KW-1185">Reference proteome</keyword>
<dbReference type="Proteomes" id="UP001182455">
    <property type="component" value="Segment"/>
</dbReference>
<evidence type="ECO:0000313" key="1">
    <source>
        <dbReference type="EMBL" id="WEM05537.1"/>
    </source>
</evidence>
<reference evidence="1" key="1">
    <citation type="submission" date="2023-07" db="EMBL/GenBank/DDBJ databases">
        <title>First report of Ralstonia pseudosolanacearum infecting Boesenbergia rotunda from Thailand.</title>
        <authorList>
            <person name="Carroll S."/>
            <person name="McGreig S."/>
            <person name="Bryning A."/>
            <person name="Vicente J.G."/>
            <person name="Aspin A."/>
        </authorList>
    </citation>
    <scope>NUCLEOTIDE SEQUENCE</scope>
</reference>
<name>A0AA49EQN0_9CAUD</name>
<gene>
    <name evidence="1" type="ORF">HIBIKMCM_00047</name>
</gene>
<dbReference type="Pfam" id="PF24072">
    <property type="entry name" value="T7_gp14"/>
    <property type="match status" value="1"/>
</dbReference>
<dbReference type="EMBL" id="OR367448">
    <property type="protein sequence ID" value="WEM05537.1"/>
    <property type="molecule type" value="Genomic_DNA"/>
</dbReference>
<accession>A0AA49EQN0</accession>
<proteinExistence type="predicted"/>
<evidence type="ECO:0000313" key="2">
    <source>
        <dbReference type="Proteomes" id="UP001182455"/>
    </source>
</evidence>
<dbReference type="InterPro" id="IPR038996">
    <property type="entry name" value="Gp14"/>
</dbReference>
<organism evidence="1 2">
    <name type="scientific">Ralstonia phage BOESR1</name>
    <dbReference type="NCBI Taxonomy" id="3034917"/>
    <lineage>
        <taxon>Viruses</taxon>
        <taxon>Duplodnaviria</taxon>
        <taxon>Heunggongvirae</taxon>
        <taxon>Uroviricota</taxon>
        <taxon>Caudoviricetes</taxon>
        <taxon>Autographivirales</taxon>
        <taxon>Autographivirales incertae sedis</taxon>
        <taxon>Boesrvirus</taxon>
        <taxon>Boesrvirus BOESR1</taxon>
    </lineage>
</organism>
<sequence length="190" mass="19987">MCGPAVIPLATLAITAVSSVATVIGQQSQANRAADAQNQYNRTMEQNAIASRNANLANLEVERNTALADTREQIQANTMAARKAQATALTSAGESGVSGLSVDGLLRELGGMAGTDNATATTNYLRQDAQINIRRENTQNSYESGLNSIRQSQIQAPDYLGAALKIGQGALGAYGQYQTNTQRLAAAQTR</sequence>
<protein>
    <submittedName>
        <fullName evidence="1">Internal virion protein</fullName>
    </submittedName>
</protein>